<dbReference type="GO" id="GO:0005524">
    <property type="term" value="F:ATP binding"/>
    <property type="evidence" value="ECO:0007669"/>
    <property type="project" value="InterPro"/>
</dbReference>
<dbReference type="PROSITE" id="PS50011">
    <property type="entry name" value="PROTEIN_KINASE_DOM"/>
    <property type="match status" value="1"/>
</dbReference>
<dbReference type="AlphaFoldDB" id="G0QQ65"/>
<name>G0QQ65_ICHMU</name>
<evidence type="ECO:0000259" key="1">
    <source>
        <dbReference type="PROSITE" id="PS50011"/>
    </source>
</evidence>
<dbReference type="Proteomes" id="UP000008983">
    <property type="component" value="Unassembled WGS sequence"/>
</dbReference>
<keyword evidence="2" id="KW-0808">Transferase</keyword>
<reference evidence="2 3" key="1">
    <citation type="submission" date="2011-07" db="EMBL/GenBank/DDBJ databases">
        <authorList>
            <person name="Coyne R."/>
            <person name="Brami D."/>
            <person name="Johnson J."/>
            <person name="Hostetler J."/>
            <person name="Hannick L."/>
            <person name="Clark T."/>
            <person name="Cassidy-Hanley D."/>
            <person name="Inman J."/>
        </authorList>
    </citation>
    <scope>NUCLEOTIDE SEQUENCE [LARGE SCALE GENOMIC DNA]</scope>
    <source>
        <strain evidence="2 3">G5</strain>
    </source>
</reference>
<dbReference type="Gene3D" id="1.10.510.10">
    <property type="entry name" value="Transferase(Phosphotransferase) domain 1"/>
    <property type="match status" value="1"/>
</dbReference>
<sequence length="103" mass="12346">MCKYFKKIKKQIKKEFLNLKKLDHQNIVKMYELYIDKTNGCIYTVMELIKGQEIFETIRKSGYYSEKTAKIIFQQIIEAIQYMHSKSICHRDLKLNNILCDEG</sequence>
<dbReference type="EC" id="2.7.11.1" evidence="2"/>
<dbReference type="RefSeq" id="XP_004036630.1">
    <property type="nucleotide sequence ID" value="XM_004036582.1"/>
</dbReference>
<dbReference type="GO" id="GO:0004674">
    <property type="term" value="F:protein serine/threonine kinase activity"/>
    <property type="evidence" value="ECO:0007669"/>
    <property type="project" value="UniProtKB-EC"/>
</dbReference>
<protein>
    <submittedName>
        <fullName evidence="2">Protein kinase domain protein</fullName>
        <ecNumber evidence="2">2.7.11.1</ecNumber>
    </submittedName>
</protein>
<dbReference type="EMBL" id="GL983616">
    <property type="protein sequence ID" value="EGR32644.1"/>
    <property type="molecule type" value="Genomic_DNA"/>
</dbReference>
<evidence type="ECO:0000313" key="2">
    <source>
        <dbReference type="EMBL" id="EGR32644.1"/>
    </source>
</evidence>
<dbReference type="InterPro" id="IPR000719">
    <property type="entry name" value="Prot_kinase_dom"/>
</dbReference>
<feature type="non-terminal residue" evidence="2">
    <location>
        <position position="103"/>
    </location>
</feature>
<accession>G0QQ65</accession>
<dbReference type="OrthoDB" id="286663at2759"/>
<feature type="domain" description="Protein kinase" evidence="1">
    <location>
        <begin position="1"/>
        <end position="103"/>
    </location>
</feature>
<dbReference type="eggNOG" id="KOG0583">
    <property type="taxonomic scope" value="Eukaryota"/>
</dbReference>
<evidence type="ECO:0000313" key="3">
    <source>
        <dbReference type="Proteomes" id="UP000008983"/>
    </source>
</evidence>
<dbReference type="SUPFAM" id="SSF56112">
    <property type="entry name" value="Protein kinase-like (PK-like)"/>
    <property type="match status" value="1"/>
</dbReference>
<dbReference type="GeneID" id="14908803"/>
<organism evidence="2 3">
    <name type="scientific">Ichthyophthirius multifiliis</name>
    <name type="common">White spot disease agent</name>
    <name type="synonym">Ich</name>
    <dbReference type="NCBI Taxonomy" id="5932"/>
    <lineage>
        <taxon>Eukaryota</taxon>
        <taxon>Sar</taxon>
        <taxon>Alveolata</taxon>
        <taxon>Ciliophora</taxon>
        <taxon>Intramacronucleata</taxon>
        <taxon>Oligohymenophorea</taxon>
        <taxon>Hymenostomatida</taxon>
        <taxon>Ophryoglenina</taxon>
        <taxon>Ichthyophthirius</taxon>
    </lineage>
</organism>
<dbReference type="PROSITE" id="PS00108">
    <property type="entry name" value="PROTEIN_KINASE_ST"/>
    <property type="match status" value="1"/>
</dbReference>
<dbReference type="STRING" id="857967.G0QQ65"/>
<proteinExistence type="predicted"/>
<keyword evidence="2" id="KW-0418">Kinase</keyword>
<dbReference type="InterPro" id="IPR008271">
    <property type="entry name" value="Ser/Thr_kinase_AS"/>
</dbReference>
<dbReference type="Pfam" id="PF00069">
    <property type="entry name" value="Pkinase"/>
    <property type="match status" value="1"/>
</dbReference>
<keyword evidence="3" id="KW-1185">Reference proteome</keyword>
<dbReference type="PANTHER" id="PTHR24347">
    <property type="entry name" value="SERINE/THREONINE-PROTEIN KINASE"/>
    <property type="match status" value="1"/>
</dbReference>
<dbReference type="InterPro" id="IPR011009">
    <property type="entry name" value="Kinase-like_dom_sf"/>
</dbReference>
<gene>
    <name evidence="2" type="ORF">IMG5_075810</name>
</gene>
<dbReference type="InParanoid" id="G0QQ65"/>